<reference evidence="2" key="1">
    <citation type="submission" date="2020-05" db="EMBL/GenBank/DDBJ databases">
        <authorList>
            <person name="Chiriac C."/>
            <person name="Salcher M."/>
            <person name="Ghai R."/>
            <person name="Kavagutti S V."/>
        </authorList>
    </citation>
    <scope>NUCLEOTIDE SEQUENCE</scope>
</reference>
<protein>
    <submittedName>
        <fullName evidence="2">Unannotated protein</fullName>
    </submittedName>
</protein>
<dbReference type="InterPro" id="IPR029058">
    <property type="entry name" value="AB_hydrolase_fold"/>
</dbReference>
<dbReference type="AlphaFoldDB" id="A0A6J6JRR5"/>
<evidence type="ECO:0000313" key="4">
    <source>
        <dbReference type="EMBL" id="CAB4716141.1"/>
    </source>
</evidence>
<dbReference type="InterPro" id="IPR002925">
    <property type="entry name" value="Dienelactn_hydro"/>
</dbReference>
<evidence type="ECO:0000313" key="3">
    <source>
        <dbReference type="EMBL" id="CAB4646949.1"/>
    </source>
</evidence>
<feature type="domain" description="Dienelactone hydrolase" evidence="1">
    <location>
        <begin position="20"/>
        <end position="216"/>
    </location>
</feature>
<dbReference type="PANTHER" id="PTHR46623">
    <property type="entry name" value="CARBOXYMETHYLENEBUTENOLIDASE-RELATED"/>
    <property type="match status" value="1"/>
</dbReference>
<organism evidence="2">
    <name type="scientific">freshwater metagenome</name>
    <dbReference type="NCBI Taxonomy" id="449393"/>
    <lineage>
        <taxon>unclassified sequences</taxon>
        <taxon>metagenomes</taxon>
        <taxon>ecological metagenomes</taxon>
    </lineage>
</organism>
<dbReference type="InterPro" id="IPR051049">
    <property type="entry name" value="Dienelactone_hydrolase-like"/>
</dbReference>
<dbReference type="PANTHER" id="PTHR46623:SF6">
    <property type="entry name" value="ALPHA_BETA-HYDROLASES SUPERFAMILY PROTEIN"/>
    <property type="match status" value="1"/>
</dbReference>
<dbReference type="EMBL" id="CAEZZM010000002">
    <property type="protein sequence ID" value="CAB4752641.1"/>
    <property type="molecule type" value="Genomic_DNA"/>
</dbReference>
<gene>
    <name evidence="2" type="ORF">UFOPK2166_00037</name>
    <name evidence="3" type="ORF">UFOPK2195_00260</name>
    <name evidence="4" type="ORF">UFOPK2657_00760</name>
    <name evidence="5" type="ORF">UFOPK2872_00044</name>
</gene>
<dbReference type="SUPFAM" id="SSF53474">
    <property type="entry name" value="alpha/beta-Hydrolases"/>
    <property type="match status" value="1"/>
</dbReference>
<name>A0A6J6JRR5_9ZZZZ</name>
<proteinExistence type="predicted"/>
<dbReference type="Gene3D" id="3.40.50.1820">
    <property type="entry name" value="alpha/beta hydrolase"/>
    <property type="match status" value="1"/>
</dbReference>
<evidence type="ECO:0000259" key="1">
    <source>
        <dbReference type="Pfam" id="PF01738"/>
    </source>
</evidence>
<sequence>MRIVLPSGTPAEIDQSAVNPSMGLVIIPDIFGLRPLFEEMVARFAQEWNMAVIAFEPFPGRTFSDDVAERFAAMSQLDDDVIMRDAMQAADALGVERVGLIGYCMGGMYCHKAAQHERFARIASFYGMIHVPSDWAGPKQAEPISCLKAGNADRVLAIIGSQDPYTPPTQVNELRDAGVTVVEYEEAAHGFAHDSSRPAHRAEDAADAFSRTHRWLLS</sequence>
<dbReference type="EMBL" id="CAEZWB010000002">
    <property type="protein sequence ID" value="CAB4638984.1"/>
    <property type="molecule type" value="Genomic_DNA"/>
</dbReference>
<accession>A0A6J6JRR5</accession>
<dbReference type="EMBL" id="CAEZYG010000133">
    <property type="protein sequence ID" value="CAB4716141.1"/>
    <property type="molecule type" value="Genomic_DNA"/>
</dbReference>
<dbReference type="GO" id="GO:0016787">
    <property type="term" value="F:hydrolase activity"/>
    <property type="evidence" value="ECO:0007669"/>
    <property type="project" value="InterPro"/>
</dbReference>
<evidence type="ECO:0000313" key="2">
    <source>
        <dbReference type="EMBL" id="CAB4638984.1"/>
    </source>
</evidence>
<dbReference type="EMBL" id="CAEZWH010000028">
    <property type="protein sequence ID" value="CAB4646949.1"/>
    <property type="molecule type" value="Genomic_DNA"/>
</dbReference>
<dbReference type="Pfam" id="PF01738">
    <property type="entry name" value="DLH"/>
    <property type="match status" value="1"/>
</dbReference>
<evidence type="ECO:0000313" key="5">
    <source>
        <dbReference type="EMBL" id="CAB4752641.1"/>
    </source>
</evidence>